<dbReference type="GO" id="GO:0016020">
    <property type="term" value="C:membrane"/>
    <property type="evidence" value="ECO:0007669"/>
    <property type="project" value="UniProtKB-SubCell"/>
</dbReference>
<keyword evidence="3 6" id="KW-0812">Transmembrane</keyword>
<dbReference type="EMBL" id="CP092624">
    <property type="protein sequence ID" value="UMM35100.1"/>
    <property type="molecule type" value="Genomic_DNA"/>
</dbReference>
<evidence type="ECO:0000256" key="5">
    <source>
        <dbReference type="ARBA" id="ARBA00023136"/>
    </source>
</evidence>
<name>A0AAE9F5H3_CAEBR</name>
<evidence type="ECO:0000256" key="4">
    <source>
        <dbReference type="ARBA" id="ARBA00022989"/>
    </source>
</evidence>
<accession>A0AAE9F5H3</accession>
<keyword evidence="8" id="KW-1185">Reference proteome</keyword>
<reference evidence="7 8" key="1">
    <citation type="submission" date="2022-04" db="EMBL/GenBank/DDBJ databases">
        <title>Chromosome-level reference genomes for two strains of Caenorhabditis briggsae: an improved platform for comparative genomics.</title>
        <authorList>
            <person name="Stevens L."/>
            <person name="Andersen E."/>
        </authorList>
    </citation>
    <scope>NUCLEOTIDE SEQUENCE [LARGE SCALE GENOMIC DNA]</scope>
    <source>
        <strain evidence="7">VX34</strain>
        <tissue evidence="7">Whole-organism</tissue>
    </source>
</reference>
<feature type="transmembrane region" description="Helical" evidence="6">
    <location>
        <begin position="70"/>
        <end position="88"/>
    </location>
</feature>
<dbReference type="GO" id="GO:0007606">
    <property type="term" value="P:sensory perception of chemical stimulus"/>
    <property type="evidence" value="ECO:0007669"/>
    <property type="project" value="UniProtKB-UniRule"/>
</dbReference>
<dbReference type="Proteomes" id="UP000829354">
    <property type="component" value="Chromosome V"/>
</dbReference>
<feature type="transmembrane region" description="Helical" evidence="6">
    <location>
        <begin position="259"/>
        <end position="275"/>
    </location>
</feature>
<dbReference type="Pfam" id="PF02118">
    <property type="entry name" value="Srg"/>
    <property type="match status" value="2"/>
</dbReference>
<evidence type="ECO:0000256" key="2">
    <source>
        <dbReference type="ARBA" id="ARBA00005692"/>
    </source>
</evidence>
<evidence type="ECO:0000313" key="8">
    <source>
        <dbReference type="Proteomes" id="UP000829354"/>
    </source>
</evidence>
<evidence type="ECO:0000256" key="6">
    <source>
        <dbReference type="RuleBase" id="RU280813"/>
    </source>
</evidence>
<feature type="transmembrane region" description="Helical" evidence="6">
    <location>
        <begin position="196"/>
        <end position="221"/>
    </location>
</feature>
<keyword evidence="4 6" id="KW-1133">Transmembrane helix</keyword>
<organism evidence="7 8">
    <name type="scientific">Caenorhabditis briggsae</name>
    <dbReference type="NCBI Taxonomy" id="6238"/>
    <lineage>
        <taxon>Eukaryota</taxon>
        <taxon>Metazoa</taxon>
        <taxon>Ecdysozoa</taxon>
        <taxon>Nematoda</taxon>
        <taxon>Chromadorea</taxon>
        <taxon>Rhabditida</taxon>
        <taxon>Rhabditina</taxon>
        <taxon>Rhabditomorpha</taxon>
        <taxon>Rhabditoidea</taxon>
        <taxon>Rhabditidae</taxon>
        <taxon>Peloderinae</taxon>
        <taxon>Caenorhabditis</taxon>
    </lineage>
</organism>
<protein>
    <recommendedName>
        <fullName evidence="6">Serpentine receptor class gamma</fullName>
    </recommendedName>
</protein>
<feature type="transmembrane region" description="Helical" evidence="6">
    <location>
        <begin position="337"/>
        <end position="359"/>
    </location>
</feature>
<feature type="transmembrane region" description="Helical" evidence="6">
    <location>
        <begin position="117"/>
        <end position="139"/>
    </location>
</feature>
<evidence type="ECO:0000313" key="7">
    <source>
        <dbReference type="EMBL" id="UMM35100.1"/>
    </source>
</evidence>
<gene>
    <name evidence="7" type="ORF">L5515_007875</name>
</gene>
<sequence>MRLNSVTCYDCLMAPFYKNIGNYISLKFIGTMATHMAYVQYSISALVSLNRLSVLLNFNFFEPLWKKHTWIVILLIYFLPFLSTHIVFNHEVEIVLLEDDSFSLVAPAVRWRRYSTVVMSIVLIGPLLVTYDVFLNEAFYKYNFSANSYYLQSESSSFALFSKLFIFMCVCSPITFIANIVTFVKFHLLPFKPRNLEVQFCFVSLVSSIVQISGTLLTLAMRNATPGTELFKFTNLALPFVSDALSLIQPHALLLFSEPYAITTIISINRLTILWDHLRFEPWWRNYSFLLIFVVYFSPFISTGKLFFSDCTFGNRSDGTFVLSCDLPTSILFTPLIAFQIVCTCCAFACNITSLVLLLRASKELKSKMG</sequence>
<evidence type="ECO:0000256" key="3">
    <source>
        <dbReference type="ARBA" id="ARBA00022692"/>
    </source>
</evidence>
<dbReference type="PANTHER" id="PTHR31552">
    <property type="entry name" value="SERPENTINE RECEPTOR CLASS GAMMA"/>
    <property type="match status" value="1"/>
</dbReference>
<feature type="transmembrane region" description="Helical" evidence="6">
    <location>
        <begin position="287"/>
        <end position="308"/>
    </location>
</feature>
<dbReference type="GO" id="GO:0004888">
    <property type="term" value="F:transmembrane signaling receptor activity"/>
    <property type="evidence" value="ECO:0007669"/>
    <property type="project" value="InterPro"/>
</dbReference>
<comment type="subcellular location">
    <subcellularLocation>
        <location evidence="1">Membrane</location>
        <topology evidence="1">Multi-pass membrane protein</topology>
    </subcellularLocation>
</comment>
<dbReference type="InterPro" id="IPR000609">
    <property type="entry name" value="7TM_GPCR_serpentine_rcpt_Srg"/>
</dbReference>
<comment type="similarity">
    <text evidence="2 6">Belongs to the nematode receptor-like protein srg family.</text>
</comment>
<dbReference type="PANTHER" id="PTHR31552:SF30">
    <property type="entry name" value="SERPENTINE RECEPTOR CLASS GAMMA"/>
    <property type="match status" value="1"/>
</dbReference>
<evidence type="ECO:0000256" key="1">
    <source>
        <dbReference type="ARBA" id="ARBA00004141"/>
    </source>
</evidence>
<feature type="transmembrane region" description="Helical" evidence="6">
    <location>
        <begin position="160"/>
        <end position="184"/>
    </location>
</feature>
<proteinExistence type="inferred from homology"/>
<keyword evidence="5 6" id="KW-0472">Membrane</keyword>
<dbReference type="AlphaFoldDB" id="A0AAE9F5H3"/>